<feature type="signal peptide" evidence="1">
    <location>
        <begin position="1"/>
        <end position="18"/>
    </location>
</feature>
<organism evidence="2 3">
    <name type="scientific">Delitschia confertaspora ATCC 74209</name>
    <dbReference type="NCBI Taxonomy" id="1513339"/>
    <lineage>
        <taxon>Eukaryota</taxon>
        <taxon>Fungi</taxon>
        <taxon>Dikarya</taxon>
        <taxon>Ascomycota</taxon>
        <taxon>Pezizomycotina</taxon>
        <taxon>Dothideomycetes</taxon>
        <taxon>Pleosporomycetidae</taxon>
        <taxon>Pleosporales</taxon>
        <taxon>Delitschiaceae</taxon>
        <taxon>Delitschia</taxon>
    </lineage>
</organism>
<name>A0A9P4JTV7_9PLEO</name>
<keyword evidence="1" id="KW-0732">Signal</keyword>
<proteinExistence type="predicted"/>
<evidence type="ECO:0000256" key="1">
    <source>
        <dbReference type="SAM" id="SignalP"/>
    </source>
</evidence>
<dbReference type="PANTHER" id="PTHR38850:SF2">
    <property type="entry name" value="CERATO-PLATANIN"/>
    <property type="match status" value="1"/>
</dbReference>
<comment type="caution">
    <text evidence="2">The sequence shown here is derived from an EMBL/GenBank/DDBJ whole genome shotgun (WGS) entry which is preliminary data.</text>
</comment>
<dbReference type="PANTHER" id="PTHR38850">
    <property type="entry name" value="CERATO-PLATANIN"/>
    <property type="match status" value="1"/>
</dbReference>
<sequence>MRPFTLSIALLSVVVAAASSPGTTPSSTTIYATPHDSYSSSVGVLGCKIDTNRVAYFPSPVSCTNICISLTHPSGRSLKLLRIDQSGGAHDISYDAWNYLSTGYSARDKPETGGAVEMQYRDLPPEECKGLIKTREGRLPLSASNSMNFLASCLGESGSWVGGNYVLFNIADAVCTWGVDETCDLEWPERNMAECRSGLGRQVVLEGKSVVNVQYGTGKLVKAAAVGQGVEVGKNGIGRSFRLGEGLSRIRWLIVVLVVFRW</sequence>
<dbReference type="AlphaFoldDB" id="A0A9P4JTV7"/>
<accession>A0A9P4JTV7</accession>
<evidence type="ECO:0000313" key="2">
    <source>
        <dbReference type="EMBL" id="KAF2205683.1"/>
    </source>
</evidence>
<dbReference type="OrthoDB" id="5370830at2759"/>
<keyword evidence="3" id="KW-1185">Reference proteome</keyword>
<evidence type="ECO:0008006" key="4">
    <source>
        <dbReference type="Google" id="ProtNLM"/>
    </source>
</evidence>
<protein>
    <recommendedName>
        <fullName evidence="4">Ecp2 effector protein domain-containing protein</fullName>
    </recommendedName>
</protein>
<reference evidence="2" key="1">
    <citation type="journal article" date="2020" name="Stud. Mycol.">
        <title>101 Dothideomycetes genomes: a test case for predicting lifestyles and emergence of pathogens.</title>
        <authorList>
            <person name="Haridas S."/>
            <person name="Albert R."/>
            <person name="Binder M."/>
            <person name="Bloem J."/>
            <person name="Labutti K."/>
            <person name="Salamov A."/>
            <person name="Andreopoulos B."/>
            <person name="Baker S."/>
            <person name="Barry K."/>
            <person name="Bills G."/>
            <person name="Bluhm B."/>
            <person name="Cannon C."/>
            <person name="Castanera R."/>
            <person name="Culley D."/>
            <person name="Daum C."/>
            <person name="Ezra D."/>
            <person name="Gonzalez J."/>
            <person name="Henrissat B."/>
            <person name="Kuo A."/>
            <person name="Liang C."/>
            <person name="Lipzen A."/>
            <person name="Lutzoni F."/>
            <person name="Magnuson J."/>
            <person name="Mondo S."/>
            <person name="Nolan M."/>
            <person name="Ohm R."/>
            <person name="Pangilinan J."/>
            <person name="Park H.-J."/>
            <person name="Ramirez L."/>
            <person name="Alfaro M."/>
            <person name="Sun H."/>
            <person name="Tritt A."/>
            <person name="Yoshinaga Y."/>
            <person name="Zwiers L.-H."/>
            <person name="Turgeon B."/>
            <person name="Goodwin S."/>
            <person name="Spatafora J."/>
            <person name="Crous P."/>
            <person name="Grigoriev I."/>
        </authorList>
    </citation>
    <scope>NUCLEOTIDE SEQUENCE</scope>
    <source>
        <strain evidence="2">ATCC 74209</strain>
    </source>
</reference>
<feature type="chain" id="PRO_5040254036" description="Ecp2 effector protein domain-containing protein" evidence="1">
    <location>
        <begin position="19"/>
        <end position="262"/>
    </location>
</feature>
<gene>
    <name evidence="2" type="ORF">GQ43DRAFT_385342</name>
</gene>
<dbReference type="EMBL" id="ML993851">
    <property type="protein sequence ID" value="KAF2205683.1"/>
    <property type="molecule type" value="Genomic_DNA"/>
</dbReference>
<evidence type="ECO:0000313" key="3">
    <source>
        <dbReference type="Proteomes" id="UP000799536"/>
    </source>
</evidence>
<dbReference type="Proteomes" id="UP000799536">
    <property type="component" value="Unassembled WGS sequence"/>
</dbReference>